<dbReference type="eggNOG" id="COG3570">
    <property type="taxonomic scope" value="Bacteria"/>
</dbReference>
<dbReference type="AlphaFoldDB" id="W0EZL9"/>
<evidence type="ECO:0000313" key="2">
    <source>
        <dbReference type="Proteomes" id="UP000003586"/>
    </source>
</evidence>
<keyword evidence="1" id="KW-0808">Transferase</keyword>
<dbReference type="Proteomes" id="UP000003586">
    <property type="component" value="Chromosome"/>
</dbReference>
<proteinExistence type="predicted"/>
<accession>W0EZL9</accession>
<organism evidence="1 2">
    <name type="scientific">Niabella soli DSM 19437</name>
    <dbReference type="NCBI Taxonomy" id="929713"/>
    <lineage>
        <taxon>Bacteria</taxon>
        <taxon>Pseudomonadati</taxon>
        <taxon>Bacteroidota</taxon>
        <taxon>Chitinophagia</taxon>
        <taxon>Chitinophagales</taxon>
        <taxon>Chitinophagaceae</taxon>
        <taxon>Niabella</taxon>
    </lineage>
</organism>
<dbReference type="InterPro" id="IPR006748">
    <property type="entry name" value="NH2Glyco/OHUrea_AB-resist_kin"/>
</dbReference>
<dbReference type="InterPro" id="IPR011009">
    <property type="entry name" value="Kinase-like_dom_sf"/>
</dbReference>
<dbReference type="EMBL" id="CP007035">
    <property type="protein sequence ID" value="AHF14551.1"/>
    <property type="molecule type" value="Genomic_DNA"/>
</dbReference>
<evidence type="ECO:0000313" key="1">
    <source>
        <dbReference type="EMBL" id="AHF14551.1"/>
    </source>
</evidence>
<gene>
    <name evidence="1" type="ORF">NIASO_03835</name>
</gene>
<dbReference type="GO" id="GO:0016301">
    <property type="term" value="F:kinase activity"/>
    <property type="evidence" value="ECO:0007669"/>
    <property type="project" value="UniProtKB-KW"/>
</dbReference>
<name>W0EZL9_9BACT</name>
<dbReference type="OrthoDB" id="179394at2"/>
<dbReference type="GO" id="GO:0016773">
    <property type="term" value="F:phosphotransferase activity, alcohol group as acceptor"/>
    <property type="evidence" value="ECO:0007669"/>
    <property type="project" value="InterPro"/>
</dbReference>
<reference evidence="1 2" key="1">
    <citation type="submission" date="2013-12" db="EMBL/GenBank/DDBJ databases">
        <authorList>
            <consortium name="DOE Joint Genome Institute"/>
            <person name="Eisen J."/>
            <person name="Huntemann M."/>
            <person name="Han J."/>
            <person name="Chen A."/>
            <person name="Kyrpides N."/>
            <person name="Mavromatis K."/>
            <person name="Markowitz V."/>
            <person name="Palaniappan K."/>
            <person name="Ivanova N."/>
            <person name="Schaumberg A."/>
            <person name="Pati A."/>
            <person name="Liolios K."/>
            <person name="Nordberg H.P."/>
            <person name="Cantor M.N."/>
            <person name="Hua S.X."/>
            <person name="Woyke T."/>
        </authorList>
    </citation>
    <scope>NUCLEOTIDE SEQUENCE [LARGE SCALE GENOMIC DNA]</scope>
    <source>
        <strain evidence="2">DSM 19437</strain>
    </source>
</reference>
<dbReference type="SUPFAM" id="SSF56112">
    <property type="entry name" value="Protein kinase-like (PK-like)"/>
    <property type="match status" value="1"/>
</dbReference>
<dbReference type="Gene3D" id="1.10.510.10">
    <property type="entry name" value="Transferase(Phosphotransferase) domain 1"/>
    <property type="match status" value="1"/>
</dbReference>
<protein>
    <submittedName>
        <fullName evidence="1">Streptomycin 3''-kinase</fullName>
    </submittedName>
</protein>
<dbReference type="GO" id="GO:0019748">
    <property type="term" value="P:secondary metabolic process"/>
    <property type="evidence" value="ECO:0007669"/>
    <property type="project" value="InterPro"/>
</dbReference>
<dbReference type="STRING" id="929713.NIASO_03835"/>
<dbReference type="HOGENOM" id="CLU_061172_0_0_10"/>
<dbReference type="KEGG" id="nso:NIASO_03835"/>
<keyword evidence="1" id="KW-0418">Kinase</keyword>
<dbReference type="Pfam" id="PF04655">
    <property type="entry name" value="APH_6_hur"/>
    <property type="match status" value="1"/>
</dbReference>
<sequence>MLTHYMRQWQLKANGAYFFSYASLLQPAWYSGQKALLKISLEEEEQLGGLLMQWWKGNGAARVLQYSGEALLLEWVDGGRSLKQMAENGQDNEATRIICQTANLLHAKRTEPLPQLIDLNDWFYTLFHSREKYGDQFAASMQIARQLLQSATAKKVLHGDLHHENILYSEERGWLAIDPKRLYGEAGFDYANLFCNPTKAVALAPGRLEQQLKIVCSEAPITQQRMLQWIVAWTALSGLWLLDVGEDAFVTLTVNQIALTLLSP</sequence>
<keyword evidence="2" id="KW-1185">Reference proteome</keyword>